<keyword evidence="3" id="KW-1185">Reference proteome</keyword>
<dbReference type="Gene3D" id="3.40.50.1820">
    <property type="entry name" value="alpha/beta hydrolase"/>
    <property type="match status" value="1"/>
</dbReference>
<dbReference type="InterPro" id="IPR029058">
    <property type="entry name" value="AB_hydrolase_fold"/>
</dbReference>
<dbReference type="InterPro" id="IPR051044">
    <property type="entry name" value="MAG_DAG_Lipase"/>
</dbReference>
<sequence>MDSSLTLRQLQQPRSYVVLRDSDHSIGNLRICRRPTSLRRRLSSKSTSLVTRTRQIITAKKRIEGVSEELNKIASQNLNLASTRRRVRSAFVDVQQQLDHVLFKMAPPGIRTDEWFEINSRGVEIFCKSWLPKAGIPIKAALCFCHGYGDTCTFFFEGIAKKIAASGFGVYAMDFPGFGLSEGLHGYIPSFDALADDVIEHYSNIKVRPEVIGLPRFIMGQSMGGAVTLKVHLKQPHDWDGVILVAPMAKIAEDVTPPAAVLKVLALISKVLPEAKLFPQKDLAELAFRDPRKRKLAEYNVISYSDQMRLRTAVELLKATHDIESQLEKVSSPLLVLHGAADKVTDPMVSKFLYEKASSKDKTLKLYEESYHSILAGEPDDRILDVLGDIVSWLDFHCALK</sequence>
<feature type="domain" description="Serine aminopeptidase S33" evidence="1">
    <location>
        <begin position="138"/>
        <end position="379"/>
    </location>
</feature>
<dbReference type="SUPFAM" id="SSF53474">
    <property type="entry name" value="alpha/beta-Hydrolases"/>
    <property type="match status" value="1"/>
</dbReference>
<accession>A0A9Q0KLN9</accession>
<evidence type="ECO:0000259" key="1">
    <source>
        <dbReference type="Pfam" id="PF12146"/>
    </source>
</evidence>
<dbReference type="InterPro" id="IPR000073">
    <property type="entry name" value="AB_hydrolase_1"/>
</dbReference>
<dbReference type="Pfam" id="PF12146">
    <property type="entry name" value="Hydrolase_4"/>
    <property type="match status" value="1"/>
</dbReference>
<organism evidence="2 3">
    <name type="scientific">Protea cynaroides</name>
    <dbReference type="NCBI Taxonomy" id="273540"/>
    <lineage>
        <taxon>Eukaryota</taxon>
        <taxon>Viridiplantae</taxon>
        <taxon>Streptophyta</taxon>
        <taxon>Embryophyta</taxon>
        <taxon>Tracheophyta</taxon>
        <taxon>Spermatophyta</taxon>
        <taxon>Magnoliopsida</taxon>
        <taxon>Proteales</taxon>
        <taxon>Proteaceae</taxon>
        <taxon>Protea</taxon>
    </lineage>
</organism>
<reference evidence="2" key="1">
    <citation type="journal article" date="2023" name="Plant J.">
        <title>The genome of the king protea, Protea cynaroides.</title>
        <authorList>
            <person name="Chang J."/>
            <person name="Duong T.A."/>
            <person name="Schoeman C."/>
            <person name="Ma X."/>
            <person name="Roodt D."/>
            <person name="Barker N."/>
            <person name="Li Z."/>
            <person name="Van de Peer Y."/>
            <person name="Mizrachi E."/>
        </authorList>
    </citation>
    <scope>NUCLEOTIDE SEQUENCE</scope>
    <source>
        <tissue evidence="2">Young leaves</tissue>
    </source>
</reference>
<proteinExistence type="predicted"/>
<name>A0A9Q0KLN9_9MAGN</name>
<comment type="caution">
    <text evidence="2">The sequence shown here is derived from an EMBL/GenBank/DDBJ whole genome shotgun (WGS) entry which is preliminary data.</text>
</comment>
<evidence type="ECO:0000313" key="2">
    <source>
        <dbReference type="EMBL" id="KAJ4972908.1"/>
    </source>
</evidence>
<dbReference type="PANTHER" id="PTHR11614">
    <property type="entry name" value="PHOSPHOLIPASE-RELATED"/>
    <property type="match status" value="1"/>
</dbReference>
<protein>
    <recommendedName>
        <fullName evidence="1">Serine aminopeptidase S33 domain-containing protein</fullName>
    </recommendedName>
</protein>
<dbReference type="PRINTS" id="PR00111">
    <property type="entry name" value="ABHYDROLASE"/>
</dbReference>
<gene>
    <name evidence="2" type="ORF">NE237_006082</name>
</gene>
<dbReference type="FunFam" id="3.40.50.1820:FF:000054">
    <property type="entry name" value="Alpha/beta-Hydrolases superfamily protein"/>
    <property type="match status" value="1"/>
</dbReference>
<dbReference type="OrthoDB" id="2498029at2759"/>
<dbReference type="EMBL" id="JAMYWD010000004">
    <property type="protein sequence ID" value="KAJ4972908.1"/>
    <property type="molecule type" value="Genomic_DNA"/>
</dbReference>
<dbReference type="AlphaFoldDB" id="A0A9Q0KLN9"/>
<dbReference type="Proteomes" id="UP001141806">
    <property type="component" value="Unassembled WGS sequence"/>
</dbReference>
<dbReference type="InterPro" id="IPR022742">
    <property type="entry name" value="Hydrolase_4"/>
</dbReference>
<evidence type="ECO:0000313" key="3">
    <source>
        <dbReference type="Proteomes" id="UP001141806"/>
    </source>
</evidence>